<accession>A0A139AIG9</accession>
<dbReference type="EMBL" id="KQ965752">
    <property type="protein sequence ID" value="KXS16548.1"/>
    <property type="molecule type" value="Genomic_DNA"/>
</dbReference>
<protein>
    <submittedName>
        <fullName evidence="1">Uncharacterized protein</fullName>
    </submittedName>
</protein>
<dbReference type="Proteomes" id="UP000070544">
    <property type="component" value="Unassembled WGS sequence"/>
</dbReference>
<organism evidence="1 2">
    <name type="scientific">Gonapodya prolifera (strain JEL478)</name>
    <name type="common">Monoblepharis prolifera</name>
    <dbReference type="NCBI Taxonomy" id="1344416"/>
    <lineage>
        <taxon>Eukaryota</taxon>
        <taxon>Fungi</taxon>
        <taxon>Fungi incertae sedis</taxon>
        <taxon>Chytridiomycota</taxon>
        <taxon>Chytridiomycota incertae sedis</taxon>
        <taxon>Monoblepharidomycetes</taxon>
        <taxon>Monoblepharidales</taxon>
        <taxon>Gonapodyaceae</taxon>
        <taxon>Gonapodya</taxon>
    </lineage>
</organism>
<proteinExistence type="predicted"/>
<sequence length="147" mass="15267">MASIRQPPENKTTTEQAAGALAKVSTETDPWPHFGLAGACGAGAWYANTVRANRNASAVMAGLGLAYSYAGYLLSSGRRRDVKVGYDVATVASLVLTAYTLPNALSTRAADSIVFGTLGGISSLGNLNKSYQIRTGVPRDAQVVQTA</sequence>
<gene>
    <name evidence="1" type="ORF">M427DRAFT_69103</name>
</gene>
<evidence type="ECO:0000313" key="1">
    <source>
        <dbReference type="EMBL" id="KXS16548.1"/>
    </source>
</evidence>
<dbReference type="OMA" id="HYIMSGA"/>
<dbReference type="OrthoDB" id="5537068at2759"/>
<keyword evidence="2" id="KW-1185">Reference proteome</keyword>
<reference evidence="1 2" key="1">
    <citation type="journal article" date="2015" name="Genome Biol. Evol.">
        <title>Phylogenomic analyses indicate that early fungi evolved digesting cell walls of algal ancestors of land plants.</title>
        <authorList>
            <person name="Chang Y."/>
            <person name="Wang S."/>
            <person name="Sekimoto S."/>
            <person name="Aerts A.L."/>
            <person name="Choi C."/>
            <person name="Clum A."/>
            <person name="LaButti K.M."/>
            <person name="Lindquist E.A."/>
            <person name="Yee Ngan C."/>
            <person name="Ohm R.A."/>
            <person name="Salamov A.A."/>
            <person name="Grigoriev I.V."/>
            <person name="Spatafora J.W."/>
            <person name="Berbee M.L."/>
        </authorList>
    </citation>
    <scope>NUCLEOTIDE SEQUENCE [LARGE SCALE GENOMIC DNA]</scope>
    <source>
        <strain evidence="1 2">JEL478</strain>
    </source>
</reference>
<evidence type="ECO:0000313" key="2">
    <source>
        <dbReference type="Proteomes" id="UP000070544"/>
    </source>
</evidence>
<dbReference type="AlphaFoldDB" id="A0A139AIG9"/>
<name>A0A139AIG9_GONPJ</name>